<dbReference type="SUPFAM" id="SSF48726">
    <property type="entry name" value="Immunoglobulin"/>
    <property type="match status" value="1"/>
</dbReference>
<evidence type="ECO:0000259" key="1">
    <source>
        <dbReference type="PROSITE" id="PS50835"/>
    </source>
</evidence>
<sequence length="127" mass="13909">MFQAIFKSVFTTIGAPPSFVRALPPESGAARNASAVRLMCHVECDPLCNVTWFRGTDSLHESKFFVTETLVLDPDPKRNVLRSVVSSLSWSLSHLPATSFDFSTFTCLSSPNALGPPVNSSTLFRIE</sequence>
<evidence type="ECO:0000313" key="2">
    <source>
        <dbReference type="EMBL" id="GBO16533.1"/>
    </source>
</evidence>
<feature type="non-terminal residue" evidence="2">
    <location>
        <position position="127"/>
    </location>
</feature>
<dbReference type="InterPro" id="IPR036179">
    <property type="entry name" value="Ig-like_dom_sf"/>
</dbReference>
<gene>
    <name evidence="2" type="ORF">AVEN_222015_1</name>
</gene>
<evidence type="ECO:0000313" key="3">
    <source>
        <dbReference type="Proteomes" id="UP000499080"/>
    </source>
</evidence>
<organism evidence="2 3">
    <name type="scientific">Araneus ventricosus</name>
    <name type="common">Orbweaver spider</name>
    <name type="synonym">Epeira ventricosa</name>
    <dbReference type="NCBI Taxonomy" id="182803"/>
    <lineage>
        <taxon>Eukaryota</taxon>
        <taxon>Metazoa</taxon>
        <taxon>Ecdysozoa</taxon>
        <taxon>Arthropoda</taxon>
        <taxon>Chelicerata</taxon>
        <taxon>Arachnida</taxon>
        <taxon>Araneae</taxon>
        <taxon>Araneomorphae</taxon>
        <taxon>Entelegynae</taxon>
        <taxon>Araneoidea</taxon>
        <taxon>Araneidae</taxon>
        <taxon>Araneus</taxon>
    </lineage>
</organism>
<comment type="caution">
    <text evidence="2">The sequence shown here is derived from an EMBL/GenBank/DDBJ whole genome shotgun (WGS) entry which is preliminary data.</text>
</comment>
<dbReference type="InterPro" id="IPR007110">
    <property type="entry name" value="Ig-like_dom"/>
</dbReference>
<dbReference type="Proteomes" id="UP000499080">
    <property type="component" value="Unassembled WGS sequence"/>
</dbReference>
<proteinExistence type="predicted"/>
<keyword evidence="3" id="KW-1185">Reference proteome</keyword>
<dbReference type="Gene3D" id="2.60.40.10">
    <property type="entry name" value="Immunoglobulins"/>
    <property type="match status" value="1"/>
</dbReference>
<dbReference type="OrthoDB" id="6449994at2759"/>
<dbReference type="AlphaFoldDB" id="A0A4Y2UUQ3"/>
<reference evidence="2 3" key="1">
    <citation type="journal article" date="2019" name="Sci. Rep.">
        <title>Orb-weaving spider Araneus ventricosus genome elucidates the spidroin gene catalogue.</title>
        <authorList>
            <person name="Kono N."/>
            <person name="Nakamura H."/>
            <person name="Ohtoshi R."/>
            <person name="Moran D.A.P."/>
            <person name="Shinohara A."/>
            <person name="Yoshida Y."/>
            <person name="Fujiwara M."/>
            <person name="Mori M."/>
            <person name="Tomita M."/>
            <person name="Arakawa K."/>
        </authorList>
    </citation>
    <scope>NUCLEOTIDE SEQUENCE [LARGE SCALE GENOMIC DNA]</scope>
</reference>
<dbReference type="EMBL" id="BGPR01040425">
    <property type="protein sequence ID" value="GBO16533.1"/>
    <property type="molecule type" value="Genomic_DNA"/>
</dbReference>
<name>A0A4Y2UUQ3_ARAVE</name>
<dbReference type="InterPro" id="IPR013783">
    <property type="entry name" value="Ig-like_fold"/>
</dbReference>
<dbReference type="PROSITE" id="PS50835">
    <property type="entry name" value="IG_LIKE"/>
    <property type="match status" value="1"/>
</dbReference>
<feature type="domain" description="Ig-like" evidence="1">
    <location>
        <begin position="17"/>
        <end position="124"/>
    </location>
</feature>
<accession>A0A4Y2UUQ3</accession>
<protein>
    <recommendedName>
        <fullName evidence="1">Ig-like domain-containing protein</fullName>
    </recommendedName>
</protein>